<feature type="region of interest" description="Disordered" evidence="1">
    <location>
        <begin position="781"/>
        <end position="802"/>
    </location>
</feature>
<dbReference type="PANTHER" id="PTHR34819:SF3">
    <property type="entry name" value="CELL SURFACE PROTEIN"/>
    <property type="match status" value="1"/>
</dbReference>
<accession>A0A2P8DI73</accession>
<feature type="compositionally biased region" description="Low complexity" evidence="1">
    <location>
        <begin position="1003"/>
        <end position="1017"/>
    </location>
</feature>
<name>A0A2P8DI73_9BACT</name>
<evidence type="ECO:0000313" key="4">
    <source>
        <dbReference type="EMBL" id="PSK96915.1"/>
    </source>
</evidence>
<feature type="region of interest" description="Disordered" evidence="1">
    <location>
        <begin position="1001"/>
        <end position="1045"/>
    </location>
</feature>
<sequence length="1045" mass="108272">MKTLSRNLFGLVLTFFLFITGLTQAQTQLVDLRKENCGFNCTSNNFTVRSVFLSDANGNAITNTLAACNVNDPTPRTVYLSLDITSNSNSSIHGVWIFADIYVNGQLFKTINEGVTSPGESTRTVRPGAQIITLANSSFEWVCGQSLELSDILTVWQTSRQNIPQQPFTCNSFSKSQCQTNSGVTIDSPLAVQFDYTACTDDQGLTTANLLDKTVGGRKPYNYSWTFSNNATPQTSNLANPVISFTGSATATLSVSFVNSQGNTISSSFGPVTINPPAVIAINGNVTQPSPGINDGSITIAPTGGTGSLNITWADSPSFNGVTNRTGLAPGSYQVNVTDQSGCIRSQTFILTSPTPAIDIIKIGEYFDANGDGLQNAGDEIRYTFSVSNIGNAQLSNVFVVDLNPSVTVSGNPISLAVGETNSTTFTGTYIIKQSDIENGSFTNTARASGQAGSVTVTADDSHTQNFTKVPDLSILKVQIGGPDPVTAEGQILQYQITVENRGNINLTNVVLQDLFPGASTPVVLSVISGDNSDPGVLNVGETWVYNASYTTTQADIDAGVDLINLASVITTQVPGPTNSRAITEVSQNALISLVKSADPKVYSAAGEEITYSFEVTNTGNVTLTNVSVSDLLPGLGTISPASVTLNPGASQTFTATYTITLADMNTGKVDNTATASGTPPTGPAVTDSDSETITADQNPSISITKTAGQSTYSSAGEEITYSFEVTNTGNVTLTNVSVSDPLPGLGTISPASVTLNPGESQTFTATYTITLADMNAGKVDNTATASGTPPTGPAVTDSDSETITAEQNPSISITKTAGQSTYSSAGEEITYSFEVTNTGNVTLTNVSVSDPLPGLGTISPAPVTLNPGESQTFTATYTITLADMNAGKVDNTATASGTPPTGSAVTDSDSETITAEQNPSISITKTAGQSTYSSAGEEITYSFEVTNTGNVTLTNVSVSDPLPGLGTISPAPVTLNPGESQTFTATYTITLADMNAGKVDNTATASGTPPTGPAVTDSDSETITAEQNPSISITKTAGQSTYSS</sequence>
<feature type="chain" id="PRO_5015202472" evidence="2">
    <location>
        <begin position="26"/>
        <end position="1045"/>
    </location>
</feature>
<dbReference type="EMBL" id="PYGF01000024">
    <property type="protein sequence ID" value="PSK96915.1"/>
    <property type="molecule type" value="Genomic_DNA"/>
</dbReference>
<organism evidence="4 5">
    <name type="scientific">Cecembia rubra</name>
    <dbReference type="NCBI Taxonomy" id="1485585"/>
    <lineage>
        <taxon>Bacteria</taxon>
        <taxon>Pseudomonadati</taxon>
        <taxon>Bacteroidota</taxon>
        <taxon>Cytophagia</taxon>
        <taxon>Cytophagales</taxon>
        <taxon>Cyclobacteriaceae</taxon>
        <taxon>Cecembia</taxon>
    </lineage>
</organism>
<proteinExistence type="predicted"/>
<dbReference type="Gene3D" id="2.60.40.10">
    <property type="entry name" value="Immunoglobulins"/>
    <property type="match status" value="4"/>
</dbReference>
<feature type="domain" description="DUF7507" evidence="3">
    <location>
        <begin position="919"/>
        <end position="1018"/>
    </location>
</feature>
<evidence type="ECO:0000259" key="3">
    <source>
        <dbReference type="Pfam" id="PF24346"/>
    </source>
</evidence>
<dbReference type="PANTHER" id="PTHR34819">
    <property type="entry name" value="LARGE CYSTEINE-RICH PERIPLASMIC PROTEIN OMCB"/>
    <property type="match status" value="1"/>
</dbReference>
<feature type="non-terminal residue" evidence="4">
    <location>
        <position position="1045"/>
    </location>
</feature>
<protein>
    <submittedName>
        <fullName evidence="4">Putative repeat protein (TIGR01451 family)</fullName>
    </submittedName>
</protein>
<feature type="region of interest" description="Disordered" evidence="1">
    <location>
        <begin position="891"/>
        <end position="914"/>
    </location>
</feature>
<evidence type="ECO:0000256" key="2">
    <source>
        <dbReference type="SAM" id="SignalP"/>
    </source>
</evidence>
<feature type="domain" description="DUF7507" evidence="3">
    <location>
        <begin position="471"/>
        <end position="578"/>
    </location>
</feature>
<feature type="signal peptide" evidence="2">
    <location>
        <begin position="1"/>
        <end position="25"/>
    </location>
</feature>
<dbReference type="InterPro" id="IPR013783">
    <property type="entry name" value="Ig-like_fold"/>
</dbReference>
<reference evidence="4 5" key="1">
    <citation type="submission" date="2018-03" db="EMBL/GenBank/DDBJ databases">
        <title>Genomic Encyclopedia of Archaeal and Bacterial Type Strains, Phase II (KMG-II): from individual species to whole genera.</title>
        <authorList>
            <person name="Goeker M."/>
        </authorList>
    </citation>
    <scope>NUCLEOTIDE SEQUENCE [LARGE SCALE GENOMIC DNA]</scope>
    <source>
        <strain evidence="4 5">DSM 28057</strain>
    </source>
</reference>
<feature type="compositionally biased region" description="Polar residues" evidence="1">
    <location>
        <begin position="892"/>
        <end position="914"/>
    </location>
</feature>
<evidence type="ECO:0000256" key="1">
    <source>
        <dbReference type="SAM" id="MobiDB-lite"/>
    </source>
</evidence>
<feature type="domain" description="DUF7507" evidence="3">
    <location>
        <begin position="699"/>
        <end position="798"/>
    </location>
</feature>
<dbReference type="InterPro" id="IPR047589">
    <property type="entry name" value="DUF11_rpt"/>
</dbReference>
<dbReference type="InterPro" id="IPR051172">
    <property type="entry name" value="Chlamydia_OmcB"/>
</dbReference>
<evidence type="ECO:0000313" key="5">
    <source>
        <dbReference type="Proteomes" id="UP000240708"/>
    </source>
</evidence>
<dbReference type="Pfam" id="PF24346">
    <property type="entry name" value="DUF7507"/>
    <property type="match status" value="6"/>
</dbReference>
<dbReference type="AlphaFoldDB" id="A0A2P8DI73"/>
<keyword evidence="2" id="KW-0732">Signal</keyword>
<feature type="domain" description="DUF7507" evidence="3">
    <location>
        <begin position="356"/>
        <end position="455"/>
    </location>
</feature>
<keyword evidence="5" id="KW-1185">Reference proteome</keyword>
<feature type="compositionally biased region" description="Low complexity" evidence="1">
    <location>
        <begin position="783"/>
        <end position="797"/>
    </location>
</feature>
<gene>
    <name evidence="4" type="ORF">CLV48_1243</name>
</gene>
<dbReference type="InterPro" id="IPR055354">
    <property type="entry name" value="DUF7507"/>
</dbReference>
<feature type="domain" description="DUF7507" evidence="3">
    <location>
        <begin position="809"/>
        <end position="908"/>
    </location>
</feature>
<feature type="compositionally biased region" description="Polar residues" evidence="1">
    <location>
        <begin position="1022"/>
        <end position="1045"/>
    </location>
</feature>
<comment type="caution">
    <text evidence="4">The sequence shown here is derived from an EMBL/GenBank/DDBJ whole genome shotgun (WGS) entry which is preliminary data.</text>
</comment>
<feature type="domain" description="DUF7507" evidence="3">
    <location>
        <begin position="591"/>
        <end position="688"/>
    </location>
</feature>
<dbReference type="NCBIfam" id="TIGR01451">
    <property type="entry name" value="B_ant_repeat"/>
    <property type="match status" value="6"/>
</dbReference>
<dbReference type="Proteomes" id="UP000240708">
    <property type="component" value="Unassembled WGS sequence"/>
</dbReference>